<evidence type="ECO:0000313" key="3">
    <source>
        <dbReference type="EMBL" id="KAJ7351407.1"/>
    </source>
</evidence>
<accession>A0AAD7A7M8</accession>
<feature type="region of interest" description="Disordered" evidence="1">
    <location>
        <begin position="67"/>
        <end position="93"/>
    </location>
</feature>
<organism evidence="3 4">
    <name type="scientific">Mycena albidolilacea</name>
    <dbReference type="NCBI Taxonomy" id="1033008"/>
    <lineage>
        <taxon>Eukaryota</taxon>
        <taxon>Fungi</taxon>
        <taxon>Dikarya</taxon>
        <taxon>Basidiomycota</taxon>
        <taxon>Agaricomycotina</taxon>
        <taxon>Agaricomycetes</taxon>
        <taxon>Agaricomycetidae</taxon>
        <taxon>Agaricales</taxon>
        <taxon>Marasmiineae</taxon>
        <taxon>Mycenaceae</taxon>
        <taxon>Mycena</taxon>
    </lineage>
</organism>
<gene>
    <name evidence="3" type="ORF">DFH08DRAFT_806128</name>
</gene>
<reference evidence="3" key="1">
    <citation type="submission" date="2023-03" db="EMBL/GenBank/DDBJ databases">
        <title>Massive genome expansion in bonnet fungi (Mycena s.s.) driven by repeated elements and novel gene families across ecological guilds.</title>
        <authorList>
            <consortium name="Lawrence Berkeley National Laboratory"/>
            <person name="Harder C.B."/>
            <person name="Miyauchi S."/>
            <person name="Viragh M."/>
            <person name="Kuo A."/>
            <person name="Thoen E."/>
            <person name="Andreopoulos B."/>
            <person name="Lu D."/>
            <person name="Skrede I."/>
            <person name="Drula E."/>
            <person name="Henrissat B."/>
            <person name="Morin E."/>
            <person name="Kohler A."/>
            <person name="Barry K."/>
            <person name="LaButti K."/>
            <person name="Morin E."/>
            <person name="Salamov A."/>
            <person name="Lipzen A."/>
            <person name="Mereny Z."/>
            <person name="Hegedus B."/>
            <person name="Baldrian P."/>
            <person name="Stursova M."/>
            <person name="Weitz H."/>
            <person name="Taylor A."/>
            <person name="Grigoriev I.V."/>
            <person name="Nagy L.G."/>
            <person name="Martin F."/>
            <person name="Kauserud H."/>
        </authorList>
    </citation>
    <scope>NUCLEOTIDE SEQUENCE</scope>
    <source>
        <strain evidence="3">CBHHK002</strain>
    </source>
</reference>
<keyword evidence="4" id="KW-1185">Reference proteome</keyword>
<feature type="signal peptide" evidence="2">
    <location>
        <begin position="1"/>
        <end position="19"/>
    </location>
</feature>
<evidence type="ECO:0000256" key="1">
    <source>
        <dbReference type="SAM" id="MobiDB-lite"/>
    </source>
</evidence>
<dbReference type="EMBL" id="JARIHO010000013">
    <property type="protein sequence ID" value="KAJ7351407.1"/>
    <property type="molecule type" value="Genomic_DNA"/>
</dbReference>
<name>A0AAD7A7M8_9AGAR</name>
<dbReference type="Proteomes" id="UP001218218">
    <property type="component" value="Unassembled WGS sequence"/>
</dbReference>
<dbReference type="AlphaFoldDB" id="A0AAD7A7M8"/>
<comment type="caution">
    <text evidence="3">The sequence shown here is derived from an EMBL/GenBank/DDBJ whole genome shotgun (WGS) entry which is preliminary data.</text>
</comment>
<protein>
    <submittedName>
        <fullName evidence="3">Uncharacterized protein</fullName>
    </submittedName>
</protein>
<sequence>MFILSLGTSPVLIFHLVSTLPLLATSRLDSNPELLSGLNLRQSTRPSVTNQAPRVIHNLQLRLQSSGSVPPVLRSPASDNSPPESPSSSSPSFSPLNLDITGSMDWDLNHPGNNSSGVGNIIGGCVFPYTKGTWYTVLMNHQVDGNRKYLTSQVFTLAKQRIPKTALTGYIIERYVFLYTKGTCCTACCTVMAEKMKGCQWIENEKLSIFASDTPGLYCVVLKCLKWQSKNSLLKQATWGPSRFR</sequence>
<evidence type="ECO:0000256" key="2">
    <source>
        <dbReference type="SAM" id="SignalP"/>
    </source>
</evidence>
<keyword evidence="2" id="KW-0732">Signal</keyword>
<feature type="chain" id="PRO_5041978780" evidence="2">
    <location>
        <begin position="20"/>
        <end position="245"/>
    </location>
</feature>
<feature type="compositionally biased region" description="Low complexity" evidence="1">
    <location>
        <begin position="75"/>
        <end position="93"/>
    </location>
</feature>
<evidence type="ECO:0000313" key="4">
    <source>
        <dbReference type="Proteomes" id="UP001218218"/>
    </source>
</evidence>
<proteinExistence type="predicted"/>